<proteinExistence type="predicted"/>
<dbReference type="PANTHER" id="PTHR33266:SF1">
    <property type="entry name" value="F-BOX DOMAIN-CONTAINING PROTEIN"/>
    <property type="match status" value="1"/>
</dbReference>
<feature type="non-terminal residue" evidence="1">
    <location>
        <position position="824"/>
    </location>
</feature>
<dbReference type="AlphaFoldDB" id="A0A9N9DE46"/>
<name>A0A9N9DE46_9GLOM</name>
<evidence type="ECO:0000313" key="1">
    <source>
        <dbReference type="EMBL" id="CAG8634928.1"/>
    </source>
</evidence>
<gene>
    <name evidence="1" type="ORF">AGERDE_LOCUS10700</name>
</gene>
<comment type="caution">
    <text evidence="1">The sequence shown here is derived from an EMBL/GenBank/DDBJ whole genome shotgun (WGS) entry which is preliminary data.</text>
</comment>
<sequence>SRWAVIFPTMQTRYKRARPQFVLPTSMDPSETSEIIHFIHQYLGSNPNASSEEIIEAYCVSEQGNAHCVWCPFLAILLVIYSLNSKPIPVFVYLFYCVYLPPVTQNYTALKSAFKNTLIKPREDYVNIFFRYLEQCAIEWTPYQFYAPYTSLIQASGTGKSRLLRELAFEKDVLVVYICLRGSMSRGYPKRSIIADVITGRGFSVAHYLTFLLALFGVCSEFLDQQLRENAEKTCGRVFDILISDKDDETFDLQNCFWNKVMEQMKLQEALNNAMTDVVENIANRYKNLMVTLKKLSNPSPFKMLLAFDEAGVLDSNNISDNTGNFYRLQNALQAIPHGRDGCFMALFIDTLSKVYFPPAPRHDPSSRPGGGETLYKPFYLLDVFDCHMQQPVNITVSSSINQIRNIGRPLWAAIDEEAIIEFAMEKILCNREKVRYIYEKRDTIIETVTEALAILGPRLYLEISSLSQQASKLVSSHMRILRHVDEERESLVTTSPSEPILAEAASHIMNYPGIFVQVLNHLVNSIRSHVVVNAGDQGELVGRILCLLAVDKAIQSKYECWNMYSQSITVQEFLDALVGSQAFEKLKSVLDEQANSNNSVMLRNSKIRFNHFVYVDFTSTRMNLIDFFFRGAAILCKRNQKGTTDLIIPIAMVQDDETPVTENNLSFISIRVRNRETDSQPTGDDYQFKRQRTDNIFKQTARYIGIDSSIPFPLPYLGIYMNLGVTSEDIACYCTLDIGLKTRTDVKERMGHLSIYGLSKSVYACLNDKDSAVEPLLHKLLISYVDPVEKEDGILWGGHQPSDEWIQQCKQIAKNMEFLRYKQ</sequence>
<protein>
    <submittedName>
        <fullName evidence="1">12267_t:CDS:1</fullName>
    </submittedName>
</protein>
<dbReference type="Proteomes" id="UP000789831">
    <property type="component" value="Unassembled WGS sequence"/>
</dbReference>
<accession>A0A9N9DE46</accession>
<dbReference type="EMBL" id="CAJVPL010003559">
    <property type="protein sequence ID" value="CAG8634928.1"/>
    <property type="molecule type" value="Genomic_DNA"/>
</dbReference>
<dbReference type="PANTHER" id="PTHR33266">
    <property type="entry name" value="CHROMOSOME 15, WHOLE GENOME SHOTGUN SEQUENCE"/>
    <property type="match status" value="1"/>
</dbReference>
<keyword evidence="2" id="KW-1185">Reference proteome</keyword>
<dbReference type="OrthoDB" id="2347082at2759"/>
<evidence type="ECO:0000313" key="2">
    <source>
        <dbReference type="Proteomes" id="UP000789831"/>
    </source>
</evidence>
<reference evidence="1" key="1">
    <citation type="submission" date="2021-06" db="EMBL/GenBank/DDBJ databases">
        <authorList>
            <person name="Kallberg Y."/>
            <person name="Tangrot J."/>
            <person name="Rosling A."/>
        </authorList>
    </citation>
    <scope>NUCLEOTIDE SEQUENCE</scope>
    <source>
        <strain evidence="1">MT106</strain>
    </source>
</reference>
<organism evidence="1 2">
    <name type="scientific">Ambispora gerdemannii</name>
    <dbReference type="NCBI Taxonomy" id="144530"/>
    <lineage>
        <taxon>Eukaryota</taxon>
        <taxon>Fungi</taxon>
        <taxon>Fungi incertae sedis</taxon>
        <taxon>Mucoromycota</taxon>
        <taxon>Glomeromycotina</taxon>
        <taxon>Glomeromycetes</taxon>
        <taxon>Archaeosporales</taxon>
        <taxon>Ambisporaceae</taxon>
        <taxon>Ambispora</taxon>
    </lineage>
</organism>
<feature type="non-terminal residue" evidence="1">
    <location>
        <position position="1"/>
    </location>
</feature>